<dbReference type="InterPro" id="IPR036629">
    <property type="entry name" value="YjbJ_sf"/>
</dbReference>
<keyword evidence="6" id="KW-1185">Reference proteome</keyword>
<protein>
    <submittedName>
        <fullName evidence="4">CsbD-like</fullName>
    </submittedName>
</protein>
<dbReference type="SUPFAM" id="SSF69047">
    <property type="entry name" value="Hypothetical protein YjbJ"/>
    <property type="match status" value="1"/>
</dbReference>
<dbReference type="Proteomes" id="UP000182793">
    <property type="component" value="Unassembled WGS sequence"/>
</dbReference>
<evidence type="ECO:0000259" key="2">
    <source>
        <dbReference type="Pfam" id="PF05532"/>
    </source>
</evidence>
<name>A0A091BXS5_STREI</name>
<accession>A0A091BXS5</accession>
<dbReference type="Proteomes" id="UP000029382">
    <property type="component" value="Unassembled WGS sequence"/>
</dbReference>
<dbReference type="EMBL" id="FOTG01000006">
    <property type="protein sequence ID" value="SFL29485.1"/>
    <property type="molecule type" value="Genomic_DNA"/>
</dbReference>
<sequence length="69" mass="7465">MSDKKYKAKLDQVKGSLKEGLGKVTGDKKLEAEGMVEKTIAKGKEVVDDIKEGTEGAVDSIKKALDKKK</sequence>
<dbReference type="InterPro" id="IPR008462">
    <property type="entry name" value="CsbD"/>
</dbReference>
<feature type="domain" description="CsbD-like" evidence="2">
    <location>
        <begin position="5"/>
        <end position="52"/>
    </location>
</feature>
<evidence type="ECO:0000313" key="5">
    <source>
        <dbReference type="Proteomes" id="UP000029382"/>
    </source>
</evidence>
<evidence type="ECO:0000313" key="4">
    <source>
        <dbReference type="EMBL" id="SFL29485.1"/>
    </source>
</evidence>
<comment type="caution">
    <text evidence="3">The sequence shown here is derived from an EMBL/GenBank/DDBJ whole genome shotgun (WGS) entry which is preliminary data.</text>
</comment>
<comment type="similarity">
    <text evidence="1">Belongs to the UPF0337 (CsbD) family.</text>
</comment>
<dbReference type="EMBL" id="AUZH01000011">
    <property type="protein sequence ID" value="KFN88592.1"/>
    <property type="molecule type" value="Genomic_DNA"/>
</dbReference>
<dbReference type="Pfam" id="PF05532">
    <property type="entry name" value="CsbD"/>
    <property type="match status" value="1"/>
</dbReference>
<evidence type="ECO:0000313" key="3">
    <source>
        <dbReference type="EMBL" id="KFN88592.1"/>
    </source>
</evidence>
<dbReference type="Gene3D" id="1.10.1470.10">
    <property type="entry name" value="YjbJ"/>
    <property type="match status" value="1"/>
</dbReference>
<evidence type="ECO:0000313" key="6">
    <source>
        <dbReference type="Proteomes" id="UP000182793"/>
    </source>
</evidence>
<dbReference type="RefSeq" id="WP_039696191.1">
    <property type="nucleotide sequence ID" value="NZ_AUZH01000011.1"/>
</dbReference>
<reference evidence="3 5" key="1">
    <citation type="journal article" date="2014" name="Genome Announc.">
        <title>Draft Genome Sequences of Streptococcus bovis Strains ATCC 33317 and JB1.</title>
        <authorList>
            <person name="Benahmed F.H."/>
            <person name="Gopinath G.R."/>
            <person name="Harbottle H."/>
            <person name="Cotta M.A."/>
            <person name="Luo Y."/>
            <person name="Henderson C."/>
            <person name="Teri P."/>
            <person name="Soppet D."/>
            <person name="Rasmussen M."/>
            <person name="Whitehead T.R."/>
            <person name="Davidson M."/>
        </authorList>
    </citation>
    <scope>NUCLEOTIDE SEQUENCE [LARGE SCALE GENOMIC DNA]</scope>
    <source>
        <strain evidence="3 5">JB1</strain>
    </source>
</reference>
<gene>
    <name evidence="3" type="ORF">H702_02245</name>
    <name evidence="4" type="ORF">SAMN02910290_01269</name>
</gene>
<dbReference type="AlphaFoldDB" id="A0A091BXS5"/>
<evidence type="ECO:0000256" key="1">
    <source>
        <dbReference type="ARBA" id="ARBA00009129"/>
    </source>
</evidence>
<reference evidence="4 6" key="2">
    <citation type="submission" date="2016-10" db="EMBL/GenBank/DDBJ databases">
        <authorList>
            <person name="Varghese N."/>
            <person name="Submissions S."/>
        </authorList>
    </citation>
    <scope>NUCLEOTIDE SEQUENCE [LARGE SCALE GENOMIC DNA]</scope>
    <source>
        <strain evidence="4 6">JB1</strain>
    </source>
</reference>
<organism evidence="3 5">
    <name type="scientific">Streptococcus equinus JB1</name>
    <dbReference type="NCBI Taxonomy" id="1294274"/>
    <lineage>
        <taxon>Bacteria</taxon>
        <taxon>Bacillati</taxon>
        <taxon>Bacillota</taxon>
        <taxon>Bacilli</taxon>
        <taxon>Lactobacillales</taxon>
        <taxon>Streptococcaceae</taxon>
        <taxon>Streptococcus</taxon>
    </lineage>
</organism>
<proteinExistence type="inferred from homology"/>